<sequence>MVKTYEQAAAFEHRFWLQVLGDHARFIYLALIVSETALIERAKQYIYEFDNLLAEARKPLSTNAFQQLSKQANQAAQSIRAYKLEIIRGQLENNVQIHFTPVFINHMVNEVEEYIRLLPYLERGETPPLMHEIHHHLLWLQDAYGHSHALESNLAVTENPLIEKTETFTEEFKEFYLKADDMAGLLRSGLHEFPALARFNTEVELKMAIFKDFLRELEELEIRNEVLDMISPLMPDHMAREECYYLIKLAESRGKQLPGCDPTKPRVKQKL</sequence>
<organism evidence="1 2">
    <name type="scientific">Camelliibacillus cellulosilyticus</name>
    <dbReference type="NCBI Taxonomy" id="2174486"/>
    <lineage>
        <taxon>Bacteria</taxon>
        <taxon>Bacillati</taxon>
        <taxon>Bacillota</taxon>
        <taxon>Bacilli</taxon>
        <taxon>Bacillales</taxon>
        <taxon>Sporolactobacillaceae</taxon>
        <taxon>Camelliibacillus</taxon>
    </lineage>
</organism>
<dbReference type="InterPro" id="IPR021328">
    <property type="entry name" value="CotB-like"/>
</dbReference>
<dbReference type="RefSeq" id="WP_376844567.1">
    <property type="nucleotide sequence ID" value="NZ_JBHSFW010000001.1"/>
</dbReference>
<name>A0ABV9GGU6_9BACL</name>
<keyword evidence="2" id="KW-1185">Reference proteome</keyword>
<accession>A0ABV9GGU6</accession>
<dbReference type="Gene3D" id="1.20.1260.120">
    <property type="entry name" value="Protein of unknown function DUF2935"/>
    <property type="match status" value="1"/>
</dbReference>
<dbReference type="Proteomes" id="UP001596022">
    <property type="component" value="Unassembled WGS sequence"/>
</dbReference>
<reference evidence="2" key="1">
    <citation type="journal article" date="2019" name="Int. J. Syst. Evol. Microbiol.">
        <title>The Global Catalogue of Microorganisms (GCM) 10K type strain sequencing project: providing services to taxonomists for standard genome sequencing and annotation.</title>
        <authorList>
            <consortium name="The Broad Institute Genomics Platform"/>
            <consortium name="The Broad Institute Genome Sequencing Center for Infectious Disease"/>
            <person name="Wu L."/>
            <person name="Ma J."/>
        </authorList>
    </citation>
    <scope>NUCLEOTIDE SEQUENCE [LARGE SCALE GENOMIC DNA]</scope>
    <source>
        <strain evidence="2">CGMCC 1.16306</strain>
    </source>
</reference>
<dbReference type="Pfam" id="PF11155">
    <property type="entry name" value="DUF2935"/>
    <property type="match status" value="2"/>
</dbReference>
<dbReference type="EMBL" id="JBHSFW010000001">
    <property type="protein sequence ID" value="MFC4617527.1"/>
    <property type="molecule type" value="Genomic_DNA"/>
</dbReference>
<gene>
    <name evidence="1" type="ORF">ACFO4N_02140</name>
</gene>
<comment type="caution">
    <text evidence="1">The sequence shown here is derived from an EMBL/GenBank/DDBJ whole genome shotgun (WGS) entry which is preliminary data.</text>
</comment>
<evidence type="ECO:0000313" key="2">
    <source>
        <dbReference type="Proteomes" id="UP001596022"/>
    </source>
</evidence>
<proteinExistence type="predicted"/>
<protein>
    <submittedName>
        <fullName evidence="1">DUF2935 domain-containing protein</fullName>
    </submittedName>
</protein>
<dbReference type="SUPFAM" id="SSF158430">
    <property type="entry name" value="Bacillus cereus metalloprotein-like"/>
    <property type="match status" value="2"/>
</dbReference>
<evidence type="ECO:0000313" key="1">
    <source>
        <dbReference type="EMBL" id="MFC4617527.1"/>
    </source>
</evidence>